<sequence length="429" mass="45427">MQRKMNVLLLMLSLVGGAAGFAIGEFTLGKLSEGWPRFVVVGLYFGIIALCIGLSCLIAELIAPRLNGASWRQRYTDLSWKLLIPSTLALLFVVGGLVQLIYGLQFGGAKPVKDIVLAIDNSGSMSETDPDNERYIAAKQLISNMESDNRVAVVVFNDAAELLQPFVKVGSEAEKNIVNAAIDTLEPTNGGTDFSLALAESMKTITSKENPGRGTMVILLSDGFSESSLDEQIAAFQEKQIAVNTVGLSVMNSGGAELLQQLAAATGGSYYDVSEANGISLVFQNIYDKLDKRTLLTERTGDAAESMYYTILRILSLVIIGAAIGVALGLLFDNRYLALSFGSGGIVGGLLAGIILDTGLSGHLLTDAMSRLIAVLVLAAIIGLFTLVVPIRDNNASKPRGGGRTGSLNQTASAGIGQREKDSRSHGFK</sequence>
<dbReference type="RefSeq" id="WP_183568814.1">
    <property type="nucleotide sequence ID" value="NZ_CBCSLB010000018.1"/>
</dbReference>
<dbReference type="Proteomes" id="UP000518605">
    <property type="component" value="Unassembled WGS sequence"/>
</dbReference>
<dbReference type="SMART" id="SM00327">
    <property type="entry name" value="VWA"/>
    <property type="match status" value="1"/>
</dbReference>
<organism evidence="4 5">
    <name type="scientific">Paenibacillus endophyticus</name>
    <dbReference type="NCBI Taxonomy" id="1294268"/>
    <lineage>
        <taxon>Bacteria</taxon>
        <taxon>Bacillati</taxon>
        <taxon>Bacillota</taxon>
        <taxon>Bacilli</taxon>
        <taxon>Bacillales</taxon>
        <taxon>Paenibacillaceae</taxon>
        <taxon>Paenibacillus</taxon>
    </lineage>
</organism>
<dbReference type="AlphaFoldDB" id="A0A7W5CCM8"/>
<dbReference type="PROSITE" id="PS50234">
    <property type="entry name" value="VWFA"/>
    <property type="match status" value="1"/>
</dbReference>
<dbReference type="SUPFAM" id="SSF53300">
    <property type="entry name" value="vWA-like"/>
    <property type="match status" value="1"/>
</dbReference>
<feature type="transmembrane region" description="Helical" evidence="2">
    <location>
        <begin position="38"/>
        <end position="62"/>
    </location>
</feature>
<comment type="caution">
    <text evidence="4">The sequence shown here is derived from an EMBL/GenBank/DDBJ whole genome shotgun (WGS) entry which is preliminary data.</text>
</comment>
<keyword evidence="5" id="KW-1185">Reference proteome</keyword>
<dbReference type="InterPro" id="IPR036465">
    <property type="entry name" value="vWFA_dom_sf"/>
</dbReference>
<dbReference type="EMBL" id="JACHXW010000018">
    <property type="protein sequence ID" value="MBB3154770.1"/>
    <property type="molecule type" value="Genomic_DNA"/>
</dbReference>
<keyword evidence="2" id="KW-0472">Membrane</keyword>
<feature type="transmembrane region" description="Helical" evidence="2">
    <location>
        <begin position="336"/>
        <end position="356"/>
    </location>
</feature>
<dbReference type="PANTHER" id="PTHR10579">
    <property type="entry name" value="CALCIUM-ACTIVATED CHLORIDE CHANNEL REGULATOR"/>
    <property type="match status" value="1"/>
</dbReference>
<dbReference type="Gene3D" id="3.40.50.410">
    <property type="entry name" value="von Willebrand factor, type A domain"/>
    <property type="match status" value="1"/>
</dbReference>
<keyword evidence="2" id="KW-1133">Transmembrane helix</keyword>
<feature type="domain" description="VWFA" evidence="3">
    <location>
        <begin position="114"/>
        <end position="290"/>
    </location>
</feature>
<reference evidence="4 5" key="1">
    <citation type="submission" date="2020-08" db="EMBL/GenBank/DDBJ databases">
        <title>Genomic Encyclopedia of Type Strains, Phase III (KMG-III): the genomes of soil and plant-associated and newly described type strains.</title>
        <authorList>
            <person name="Whitman W."/>
        </authorList>
    </citation>
    <scope>NUCLEOTIDE SEQUENCE [LARGE SCALE GENOMIC DNA]</scope>
    <source>
        <strain evidence="4 5">CECT 8234</strain>
    </source>
</reference>
<dbReference type="InterPro" id="IPR051266">
    <property type="entry name" value="CLCR"/>
</dbReference>
<dbReference type="CDD" id="cd00198">
    <property type="entry name" value="vWFA"/>
    <property type="match status" value="1"/>
</dbReference>
<feature type="transmembrane region" description="Helical" evidence="2">
    <location>
        <begin position="82"/>
        <end position="102"/>
    </location>
</feature>
<keyword evidence="2" id="KW-0812">Transmembrane</keyword>
<evidence type="ECO:0000256" key="1">
    <source>
        <dbReference type="SAM" id="MobiDB-lite"/>
    </source>
</evidence>
<dbReference type="Pfam" id="PF00092">
    <property type="entry name" value="VWA"/>
    <property type="match status" value="1"/>
</dbReference>
<accession>A0A7W5CCM8</accession>
<feature type="transmembrane region" description="Helical" evidence="2">
    <location>
        <begin position="307"/>
        <end position="331"/>
    </location>
</feature>
<feature type="region of interest" description="Disordered" evidence="1">
    <location>
        <begin position="398"/>
        <end position="429"/>
    </location>
</feature>
<dbReference type="PANTHER" id="PTHR10579:SF43">
    <property type="entry name" value="ZINC FINGER (C3HC4-TYPE RING FINGER) FAMILY PROTEIN"/>
    <property type="match status" value="1"/>
</dbReference>
<evidence type="ECO:0000259" key="3">
    <source>
        <dbReference type="PROSITE" id="PS50234"/>
    </source>
</evidence>
<proteinExistence type="predicted"/>
<feature type="transmembrane region" description="Helical" evidence="2">
    <location>
        <begin position="368"/>
        <end position="391"/>
    </location>
</feature>
<feature type="compositionally biased region" description="Basic and acidic residues" evidence="1">
    <location>
        <begin position="418"/>
        <end position="429"/>
    </location>
</feature>
<name>A0A7W5CCM8_9BACL</name>
<evidence type="ECO:0000256" key="2">
    <source>
        <dbReference type="SAM" id="Phobius"/>
    </source>
</evidence>
<protein>
    <submittedName>
        <fullName evidence="4">Ca-activated chloride channel family protein</fullName>
    </submittedName>
</protein>
<gene>
    <name evidence="4" type="ORF">FHS16_004852</name>
</gene>
<dbReference type="InterPro" id="IPR002035">
    <property type="entry name" value="VWF_A"/>
</dbReference>
<evidence type="ECO:0000313" key="5">
    <source>
        <dbReference type="Proteomes" id="UP000518605"/>
    </source>
</evidence>
<evidence type="ECO:0000313" key="4">
    <source>
        <dbReference type="EMBL" id="MBB3154770.1"/>
    </source>
</evidence>